<keyword evidence="4" id="KW-1185">Reference proteome</keyword>
<feature type="region of interest" description="Disordered" evidence="1">
    <location>
        <begin position="485"/>
        <end position="510"/>
    </location>
</feature>
<dbReference type="PANTHER" id="PTHR33087:SF31">
    <property type="entry name" value="OS06G0482850 PROTEIN"/>
    <property type="match status" value="1"/>
</dbReference>
<dbReference type="SMART" id="SM00343">
    <property type="entry name" value="ZnF_C2HC"/>
    <property type="match status" value="2"/>
</dbReference>
<dbReference type="InterPro" id="IPR053253">
    <property type="entry name" value="Sex_diff_modulator"/>
</dbReference>
<dbReference type="Proteomes" id="UP001497457">
    <property type="component" value="Chromosome 12b"/>
</dbReference>
<dbReference type="EMBL" id="OZ075122">
    <property type="protein sequence ID" value="CAL4906951.1"/>
    <property type="molecule type" value="Genomic_DNA"/>
</dbReference>
<feature type="region of interest" description="Disordered" evidence="1">
    <location>
        <begin position="437"/>
        <end position="468"/>
    </location>
</feature>
<name>A0ABC8WCC7_9POAL</name>
<evidence type="ECO:0000256" key="1">
    <source>
        <dbReference type="SAM" id="MobiDB-lite"/>
    </source>
</evidence>
<organism evidence="3 4">
    <name type="scientific">Urochloa decumbens</name>
    <dbReference type="NCBI Taxonomy" id="240449"/>
    <lineage>
        <taxon>Eukaryota</taxon>
        <taxon>Viridiplantae</taxon>
        <taxon>Streptophyta</taxon>
        <taxon>Embryophyta</taxon>
        <taxon>Tracheophyta</taxon>
        <taxon>Spermatophyta</taxon>
        <taxon>Magnoliopsida</taxon>
        <taxon>Liliopsida</taxon>
        <taxon>Poales</taxon>
        <taxon>Poaceae</taxon>
        <taxon>PACMAD clade</taxon>
        <taxon>Panicoideae</taxon>
        <taxon>Panicodae</taxon>
        <taxon>Paniceae</taxon>
        <taxon>Melinidinae</taxon>
        <taxon>Urochloa</taxon>
    </lineage>
</organism>
<proteinExistence type="predicted"/>
<dbReference type="InterPro" id="IPR001878">
    <property type="entry name" value="Znf_CCHC"/>
</dbReference>
<reference evidence="4" key="1">
    <citation type="submission" date="2024-06" db="EMBL/GenBank/DDBJ databases">
        <authorList>
            <person name="Ryan C."/>
        </authorList>
    </citation>
    <scope>NUCLEOTIDE SEQUENCE [LARGE SCALE GENOMIC DNA]</scope>
</reference>
<dbReference type="AlphaFoldDB" id="A0ABC8WCC7"/>
<feature type="region of interest" description="Disordered" evidence="1">
    <location>
        <begin position="1"/>
        <end position="105"/>
    </location>
</feature>
<feature type="region of interest" description="Disordered" evidence="1">
    <location>
        <begin position="176"/>
        <end position="225"/>
    </location>
</feature>
<dbReference type="InterPro" id="IPR036875">
    <property type="entry name" value="Znf_CCHC_sf"/>
</dbReference>
<gene>
    <name evidence="3" type="ORF">URODEC1_LOCUS12307</name>
</gene>
<feature type="domain" description="CCHC-type" evidence="2">
    <location>
        <begin position="138"/>
        <end position="154"/>
    </location>
</feature>
<reference evidence="3 4" key="2">
    <citation type="submission" date="2024-10" db="EMBL/GenBank/DDBJ databases">
        <authorList>
            <person name="Ryan C."/>
        </authorList>
    </citation>
    <scope>NUCLEOTIDE SEQUENCE [LARGE SCALE GENOMIC DNA]</scope>
</reference>
<feature type="region of interest" description="Disordered" evidence="1">
    <location>
        <begin position="629"/>
        <end position="689"/>
    </location>
</feature>
<sequence length="812" mass="87167">MRAAPTGLAAPTDHAAQSVVPVRARSSSLASRTAAGTNGGHNTSRAALCRRDRTPAHQRHGPQRVEATAQPRRHRYSPPDAEGWRERLPQGRRSNPVEAAPRRNDVPPLRRLPVELDGHCLNCLSYGHRRASCKLPTRCLRCHGFHHVARECKQPRSPPIGSKAAGVVHHPQRFVRVRRRSHSPGTPRGSDAGGSTDVGGTTPHEMGAASLTPSVAPSRSSSPQPAAMDLDLALEVEQPAVRRQGEPCIIDFSPQLAAEDARLHLALVAYAGNASQDIFVAELAGALQASLGVTAGDIDIRPFHPENFLIVCNSQAVLDAATSSWMAFNIELDGVPPHAWSIDMASKLLAPSCWVEKLHEATANKTDLSTLRLTAWTRDISSIPTSRPLEVAEPEQAVVYNDPRMQLIFGRLPPYLRQKKTLTYEILIHIRSVADFAPRSPLPSPSPPSSDGDSGHDDNPDRGYSERDDGVYDAAEITLGGAVHERSPAARAQSSVVPPPPPQTRPNAGASAVVKAAHVVAADYGSIPTAIGVELVATDLGNGAAAPVAGERLESSSSLASDTPQLGPAAVTHMQRDATPVADHFPEKEKLGCLSVLQRPPSSARRPGLGRHMATQRTQQLWRRSARWNLPGARPSYPPRSKRSHDAQPAVEVVQTSPPPEIIESPACDGGSSSPAPVAEPEHPTTCDADQASPIRMRLDAFTQEITKRTTTPLLQKPPRNKPAAATLVAPKRSSTRLANDKLAKIPAARRGEVLLMRRFELDPSSKTAGANGDLNGVFQDVVSCGHADKMKDMFPFRKANMGRRSLGVIIA</sequence>
<dbReference type="Gene3D" id="4.10.60.10">
    <property type="entry name" value="Zinc finger, CCHC-type"/>
    <property type="match status" value="1"/>
</dbReference>
<dbReference type="PANTHER" id="PTHR33087">
    <property type="entry name" value="OS07G0539200 PROTEIN"/>
    <property type="match status" value="1"/>
</dbReference>
<evidence type="ECO:0000313" key="3">
    <source>
        <dbReference type="EMBL" id="CAL4906951.1"/>
    </source>
</evidence>
<feature type="compositionally biased region" description="Basic and acidic residues" evidence="1">
    <location>
        <begin position="453"/>
        <end position="468"/>
    </location>
</feature>
<accession>A0ABC8WCC7</accession>
<protein>
    <recommendedName>
        <fullName evidence="2">CCHC-type domain-containing protein</fullName>
    </recommendedName>
</protein>
<feature type="domain" description="CCHC-type" evidence="2">
    <location>
        <begin position="119"/>
        <end position="135"/>
    </location>
</feature>
<feature type="compositionally biased region" description="Low complexity" evidence="1">
    <location>
        <begin position="15"/>
        <end position="35"/>
    </location>
</feature>
<feature type="compositionally biased region" description="Low complexity" evidence="1">
    <location>
        <begin position="210"/>
        <end position="225"/>
    </location>
</feature>
<evidence type="ECO:0000259" key="2">
    <source>
        <dbReference type="SMART" id="SM00343"/>
    </source>
</evidence>
<evidence type="ECO:0000313" key="4">
    <source>
        <dbReference type="Proteomes" id="UP001497457"/>
    </source>
</evidence>
<dbReference type="SUPFAM" id="SSF57756">
    <property type="entry name" value="Retrovirus zinc finger-like domains"/>
    <property type="match status" value="1"/>
</dbReference>